<keyword evidence="5 8" id="KW-0479">Metal-binding</keyword>
<dbReference type="OrthoDB" id="449280at2759"/>
<dbReference type="AlphaFoldDB" id="A0A0G4G8P5"/>
<keyword evidence="7 8" id="KW-0408">Iron</keyword>
<feature type="region of interest" description="Disordered" evidence="10">
    <location>
        <begin position="193"/>
        <end position="256"/>
    </location>
</feature>
<evidence type="ECO:0000256" key="4">
    <source>
        <dbReference type="ARBA" id="ARBA00022617"/>
    </source>
</evidence>
<dbReference type="InterPro" id="IPR009056">
    <property type="entry name" value="Cyt_c-like_dom"/>
</dbReference>
<comment type="similarity">
    <text evidence="2 9">Belongs to the cytochrome c family.</text>
</comment>
<keyword evidence="4 8" id="KW-0349">Heme</keyword>
<evidence type="ECO:0000256" key="3">
    <source>
        <dbReference type="ARBA" id="ARBA00022448"/>
    </source>
</evidence>
<evidence type="ECO:0000259" key="11">
    <source>
        <dbReference type="PROSITE" id="PS51007"/>
    </source>
</evidence>
<evidence type="ECO:0000256" key="7">
    <source>
        <dbReference type="ARBA" id="ARBA00023004"/>
    </source>
</evidence>
<dbReference type="STRING" id="1169540.A0A0G4G8P5"/>
<dbReference type="PROSITE" id="PS51007">
    <property type="entry name" value="CYTC"/>
    <property type="match status" value="1"/>
</dbReference>
<dbReference type="Pfam" id="PF00034">
    <property type="entry name" value="Cytochrom_C"/>
    <property type="match status" value="1"/>
</dbReference>
<dbReference type="Gene3D" id="1.10.760.10">
    <property type="entry name" value="Cytochrome c-like domain"/>
    <property type="match status" value="1"/>
</dbReference>
<dbReference type="InParanoid" id="A0A0G4G8P5"/>
<evidence type="ECO:0000313" key="12">
    <source>
        <dbReference type="EMBL" id="CEM24752.1"/>
    </source>
</evidence>
<dbReference type="GO" id="GO:0009055">
    <property type="term" value="F:electron transfer activity"/>
    <property type="evidence" value="ECO:0007669"/>
    <property type="project" value="InterPro"/>
</dbReference>
<feature type="compositionally biased region" description="Polar residues" evidence="10">
    <location>
        <begin position="247"/>
        <end position="256"/>
    </location>
</feature>
<accession>A0A0G4G8P5</accession>
<evidence type="ECO:0000256" key="8">
    <source>
        <dbReference type="PROSITE-ProRule" id="PRU00433"/>
    </source>
</evidence>
<evidence type="ECO:0000256" key="9">
    <source>
        <dbReference type="RuleBase" id="RU004426"/>
    </source>
</evidence>
<dbReference type="VEuPathDB" id="CryptoDB:Vbra_9737"/>
<evidence type="ECO:0000256" key="1">
    <source>
        <dbReference type="ARBA" id="ARBA00004569"/>
    </source>
</evidence>
<evidence type="ECO:0000256" key="2">
    <source>
        <dbReference type="ARBA" id="ARBA00006488"/>
    </source>
</evidence>
<dbReference type="GO" id="GO:0020037">
    <property type="term" value="F:heme binding"/>
    <property type="evidence" value="ECO:0007669"/>
    <property type="project" value="InterPro"/>
</dbReference>
<dbReference type="EMBL" id="CDMY01000590">
    <property type="protein sequence ID" value="CEM24752.1"/>
    <property type="molecule type" value="Genomic_DNA"/>
</dbReference>
<dbReference type="Proteomes" id="UP000041254">
    <property type="component" value="Unassembled WGS sequence"/>
</dbReference>
<evidence type="ECO:0000313" key="13">
    <source>
        <dbReference type="Proteomes" id="UP000041254"/>
    </source>
</evidence>
<organism evidence="12 13">
    <name type="scientific">Vitrella brassicaformis (strain CCMP3155)</name>
    <dbReference type="NCBI Taxonomy" id="1169540"/>
    <lineage>
        <taxon>Eukaryota</taxon>
        <taxon>Sar</taxon>
        <taxon>Alveolata</taxon>
        <taxon>Colpodellida</taxon>
        <taxon>Vitrellaceae</taxon>
        <taxon>Vitrella</taxon>
    </lineage>
</organism>
<comment type="subcellular location">
    <subcellularLocation>
        <location evidence="1">Mitochondrion intermembrane space</location>
    </subcellularLocation>
</comment>
<reference evidence="12 13" key="1">
    <citation type="submission" date="2014-11" db="EMBL/GenBank/DDBJ databases">
        <authorList>
            <person name="Zhu J."/>
            <person name="Qi W."/>
            <person name="Song R."/>
        </authorList>
    </citation>
    <scope>NUCLEOTIDE SEQUENCE [LARGE SCALE GENOMIC DNA]</scope>
</reference>
<evidence type="ECO:0000256" key="5">
    <source>
        <dbReference type="ARBA" id="ARBA00022723"/>
    </source>
</evidence>
<dbReference type="InterPro" id="IPR002327">
    <property type="entry name" value="Cyt_c_1A/1B"/>
</dbReference>
<protein>
    <recommendedName>
        <fullName evidence="11">Cytochrome c domain-containing protein</fullName>
    </recommendedName>
</protein>
<name>A0A0G4G8P5_VITBC</name>
<dbReference type="PANTHER" id="PTHR11961">
    <property type="entry name" value="CYTOCHROME C"/>
    <property type="match status" value="1"/>
</dbReference>
<keyword evidence="3" id="KW-0813">Transport</keyword>
<evidence type="ECO:0000256" key="6">
    <source>
        <dbReference type="ARBA" id="ARBA00022982"/>
    </source>
</evidence>
<sequence>MRFKPFDDDDVPDDFILPPVEQADIARGALIFKLKCAQCHTIRKDGRVSAGRGKIGPSLYGVYGRTAGNDRRAVLGPSKTMRESGLLWTDINLMRYLRNPRWFTLEGTSEGTSMNFRGIDDWQERIDLIWYLKAAGHEGWLQEGADSSKADEPQLLSLIARDVRRLLASRLGSRFGWSDAVEPDSSADVLRAEEPPIPLRSESPSTQPQTPSATTNTTSKTKKKKKAQQPTPPSRDEDYNFHGTAVDENNLQPVLI</sequence>
<dbReference type="SUPFAM" id="SSF46626">
    <property type="entry name" value="Cytochrome c"/>
    <property type="match status" value="1"/>
</dbReference>
<keyword evidence="6" id="KW-0249">Electron transport</keyword>
<proteinExistence type="inferred from homology"/>
<feature type="domain" description="Cytochrome c" evidence="11">
    <location>
        <begin position="23"/>
        <end position="136"/>
    </location>
</feature>
<dbReference type="InterPro" id="IPR036909">
    <property type="entry name" value="Cyt_c-like_dom_sf"/>
</dbReference>
<evidence type="ECO:0000256" key="10">
    <source>
        <dbReference type="SAM" id="MobiDB-lite"/>
    </source>
</evidence>
<feature type="compositionally biased region" description="Low complexity" evidence="10">
    <location>
        <begin position="203"/>
        <end position="219"/>
    </location>
</feature>
<dbReference type="GO" id="GO:0046872">
    <property type="term" value="F:metal ion binding"/>
    <property type="evidence" value="ECO:0007669"/>
    <property type="project" value="UniProtKB-KW"/>
</dbReference>
<keyword evidence="13" id="KW-1185">Reference proteome</keyword>
<dbReference type="GO" id="GO:0005758">
    <property type="term" value="C:mitochondrial intermembrane space"/>
    <property type="evidence" value="ECO:0007669"/>
    <property type="project" value="UniProtKB-SubCell"/>
</dbReference>
<gene>
    <name evidence="12" type="ORF">Vbra_9737</name>
</gene>